<keyword evidence="2" id="KW-1133">Transmembrane helix</keyword>
<evidence type="ECO:0000313" key="4">
    <source>
        <dbReference type="EMBL" id="MCO8277936.1"/>
    </source>
</evidence>
<feature type="domain" description="VanZ-like" evidence="3">
    <location>
        <begin position="115"/>
        <end position="200"/>
    </location>
</feature>
<feature type="transmembrane region" description="Helical" evidence="2">
    <location>
        <begin position="12"/>
        <end position="31"/>
    </location>
</feature>
<dbReference type="EMBL" id="JAMYJR010000070">
    <property type="protein sequence ID" value="MCO8277936.1"/>
    <property type="molecule type" value="Genomic_DNA"/>
</dbReference>
<evidence type="ECO:0000256" key="2">
    <source>
        <dbReference type="SAM" id="Phobius"/>
    </source>
</evidence>
<sequence>MKLSAAPRPFVFLGSAVLVLAGVLFALLFPLRRMLLMSAPRCLGGHWHGCYDTENGVVLMTLVGLPVAALAAWALARRHGWRRSVATVGLVYGTVPMVWLTLMPGVGAGLVPGRVSLVPLADLPTMGPIGIGGNLLILAALGFFGPIRFAALASVPRILIVAAGCSALIEISQYVFRLDRVSSIDDVLINTTGAVLAALASRRWWATRAGADPVVTGRPTVPARPGSAGGAGAGTAGPESAPAPAGPAAPLPGPAPAAPRRR</sequence>
<organism evidence="4 5">
    <name type="scientific">Paractinoplanes aksuensis</name>
    <dbReference type="NCBI Taxonomy" id="2939490"/>
    <lineage>
        <taxon>Bacteria</taxon>
        <taxon>Bacillati</taxon>
        <taxon>Actinomycetota</taxon>
        <taxon>Actinomycetes</taxon>
        <taxon>Micromonosporales</taxon>
        <taxon>Micromonosporaceae</taxon>
        <taxon>Paractinoplanes</taxon>
    </lineage>
</organism>
<dbReference type="Proteomes" id="UP001523369">
    <property type="component" value="Unassembled WGS sequence"/>
</dbReference>
<dbReference type="Pfam" id="PF04892">
    <property type="entry name" value="VanZ"/>
    <property type="match status" value="1"/>
</dbReference>
<feature type="compositionally biased region" description="Pro residues" evidence="1">
    <location>
        <begin position="244"/>
        <end position="262"/>
    </location>
</feature>
<dbReference type="RefSeq" id="WP_253243938.1">
    <property type="nucleotide sequence ID" value="NZ_JAMYJR010000070.1"/>
</dbReference>
<proteinExistence type="predicted"/>
<protein>
    <submittedName>
        <fullName evidence="4">VanZ family protein</fullName>
    </submittedName>
</protein>
<reference evidence="4 5" key="1">
    <citation type="submission" date="2022-06" db="EMBL/GenBank/DDBJ databases">
        <title>New Species of the Genus Actinoplanes, ActinopZanes ferrugineus.</title>
        <authorList>
            <person name="Ding P."/>
        </authorList>
    </citation>
    <scope>NUCLEOTIDE SEQUENCE [LARGE SCALE GENOMIC DNA]</scope>
    <source>
        <strain evidence="4 5">TRM88003</strain>
    </source>
</reference>
<feature type="transmembrane region" description="Helical" evidence="2">
    <location>
        <begin position="57"/>
        <end position="76"/>
    </location>
</feature>
<keyword evidence="5" id="KW-1185">Reference proteome</keyword>
<gene>
    <name evidence="4" type="ORF">M1L60_45930</name>
</gene>
<keyword evidence="2" id="KW-0472">Membrane</keyword>
<keyword evidence="2" id="KW-0812">Transmembrane</keyword>
<name>A0ABT1E483_9ACTN</name>
<evidence type="ECO:0000256" key="1">
    <source>
        <dbReference type="SAM" id="MobiDB-lite"/>
    </source>
</evidence>
<feature type="region of interest" description="Disordered" evidence="1">
    <location>
        <begin position="215"/>
        <end position="262"/>
    </location>
</feature>
<evidence type="ECO:0000313" key="5">
    <source>
        <dbReference type="Proteomes" id="UP001523369"/>
    </source>
</evidence>
<accession>A0ABT1E483</accession>
<comment type="caution">
    <text evidence="4">The sequence shown here is derived from an EMBL/GenBank/DDBJ whole genome shotgun (WGS) entry which is preliminary data.</text>
</comment>
<feature type="transmembrane region" description="Helical" evidence="2">
    <location>
        <begin position="88"/>
        <end position="111"/>
    </location>
</feature>
<feature type="transmembrane region" description="Helical" evidence="2">
    <location>
        <begin position="131"/>
        <end position="151"/>
    </location>
</feature>
<dbReference type="InterPro" id="IPR006976">
    <property type="entry name" value="VanZ-like"/>
</dbReference>
<evidence type="ECO:0000259" key="3">
    <source>
        <dbReference type="Pfam" id="PF04892"/>
    </source>
</evidence>